<dbReference type="AlphaFoldDB" id="A0A9Q7E9Z1"/>
<dbReference type="CDD" id="cd00144">
    <property type="entry name" value="MPP_PPP_family"/>
    <property type="match status" value="1"/>
</dbReference>
<dbReference type="InterPro" id="IPR006186">
    <property type="entry name" value="Ser/Thr-sp_prot-phosphatase"/>
</dbReference>
<reference evidence="2 3" key="1">
    <citation type="submission" date="2021-01" db="EMBL/GenBank/DDBJ databases">
        <title>FDA dAtabase for Regulatory Grade micrObial Sequences (FDA-ARGOS): Supporting development and validation of Infectious Disease Dx tests.</title>
        <authorList>
            <person name="Sproer C."/>
            <person name="Gronow S."/>
            <person name="Severitt S."/>
            <person name="Schroder I."/>
            <person name="Tallon L."/>
            <person name="Sadzewicz L."/>
            <person name="Zhao X."/>
            <person name="Boylan J."/>
            <person name="Ott S."/>
            <person name="Bowen H."/>
            <person name="Vavikolanu K."/>
            <person name="Mehta A."/>
            <person name="Aluvathingal J."/>
            <person name="Nadendla S."/>
            <person name="Lowell S."/>
            <person name="Myers T."/>
            <person name="Yan Y."/>
            <person name="Sichtig H."/>
        </authorList>
    </citation>
    <scope>NUCLEOTIDE SEQUENCE [LARGE SCALE GENOMIC DNA]</scope>
    <source>
        <strain evidence="2 3">FDAARGOS_1131</strain>
    </source>
</reference>
<dbReference type="PRINTS" id="PR00114">
    <property type="entry name" value="STPHPHTASE"/>
</dbReference>
<dbReference type="PANTHER" id="PTHR42850">
    <property type="entry name" value="METALLOPHOSPHOESTERASE"/>
    <property type="match status" value="1"/>
</dbReference>
<dbReference type="GeneID" id="93528042"/>
<dbReference type="GO" id="GO:0016791">
    <property type="term" value="F:phosphatase activity"/>
    <property type="evidence" value="ECO:0007669"/>
    <property type="project" value="TreeGrafter"/>
</dbReference>
<protein>
    <submittedName>
        <fullName evidence="2">Serine/threonine protein phosphatase</fullName>
    </submittedName>
</protein>
<dbReference type="GO" id="GO:0110154">
    <property type="term" value="P:RNA decapping"/>
    <property type="evidence" value="ECO:0007669"/>
    <property type="project" value="TreeGrafter"/>
</dbReference>
<evidence type="ECO:0000313" key="3">
    <source>
        <dbReference type="Proteomes" id="UP000596202"/>
    </source>
</evidence>
<feature type="domain" description="Calcineurin-like phosphoesterase" evidence="1">
    <location>
        <begin position="12"/>
        <end position="185"/>
    </location>
</feature>
<evidence type="ECO:0000313" key="2">
    <source>
        <dbReference type="EMBL" id="QQT98609.1"/>
    </source>
</evidence>
<proteinExistence type="predicted"/>
<dbReference type="RefSeq" id="WP_002985582.1">
    <property type="nucleotide sequence ID" value="NZ_CP068108.1"/>
</dbReference>
<organism evidence="2 3">
    <name type="scientific">Myroides odoratus</name>
    <name type="common">Flavobacterium odoratum</name>
    <dbReference type="NCBI Taxonomy" id="256"/>
    <lineage>
        <taxon>Bacteria</taxon>
        <taxon>Pseudomonadati</taxon>
        <taxon>Bacteroidota</taxon>
        <taxon>Flavobacteriia</taxon>
        <taxon>Flavobacteriales</taxon>
        <taxon>Flavobacteriaceae</taxon>
        <taxon>Myroides</taxon>
    </lineage>
</organism>
<dbReference type="GO" id="GO:0008803">
    <property type="term" value="F:bis(5'-nucleosyl)-tetraphosphatase (symmetrical) activity"/>
    <property type="evidence" value="ECO:0007669"/>
    <property type="project" value="TreeGrafter"/>
</dbReference>
<dbReference type="GO" id="GO:0005737">
    <property type="term" value="C:cytoplasm"/>
    <property type="evidence" value="ECO:0007669"/>
    <property type="project" value="TreeGrafter"/>
</dbReference>
<dbReference type="InterPro" id="IPR050126">
    <property type="entry name" value="Ap4A_hydrolase"/>
</dbReference>
<evidence type="ECO:0000259" key="1">
    <source>
        <dbReference type="Pfam" id="PF00149"/>
    </source>
</evidence>
<dbReference type="Proteomes" id="UP000596202">
    <property type="component" value="Chromosome"/>
</dbReference>
<gene>
    <name evidence="2" type="ORF">I6I88_10270</name>
</gene>
<name>A0A9Q7E9Z1_MYROD</name>
<dbReference type="SUPFAM" id="SSF56300">
    <property type="entry name" value="Metallo-dependent phosphatases"/>
    <property type="match status" value="1"/>
</dbReference>
<dbReference type="PANTHER" id="PTHR42850:SF4">
    <property type="entry name" value="ZINC-DEPENDENT ENDOPOLYPHOSPHATASE"/>
    <property type="match status" value="1"/>
</dbReference>
<sequence length="225" mass="25505">MPQVSYELKKMNYFIIGDIHGCYYTLNQLLTHWKKEEETLILVGDLIDRGKYSAEVVLKAMELTCTYDNCIVLKGNHEAELIQYIIEGSNENWTRQGGDATLAHFAQQGIQNEVILPWLVQRPLCYETPHFIVTHAGIAETEDPFLEEGDDSVLWNRKPLKAIGKLQIHGHTPLKSNQAQYTPDSDSWNIDTGAYYGYGLTGLRIAADATVIECLTISTDQRDIR</sequence>
<accession>A0A9Q7E9Z1</accession>
<dbReference type="Pfam" id="PF00149">
    <property type="entry name" value="Metallophos"/>
    <property type="match status" value="1"/>
</dbReference>
<dbReference type="InterPro" id="IPR029052">
    <property type="entry name" value="Metallo-depent_PP-like"/>
</dbReference>
<dbReference type="EMBL" id="CP068108">
    <property type="protein sequence ID" value="QQT98609.1"/>
    <property type="molecule type" value="Genomic_DNA"/>
</dbReference>
<dbReference type="OrthoDB" id="9808081at2"/>
<dbReference type="Gene3D" id="3.60.21.10">
    <property type="match status" value="1"/>
</dbReference>
<dbReference type="InterPro" id="IPR004843">
    <property type="entry name" value="Calcineurin-like_PHP"/>
</dbReference>